<dbReference type="InterPro" id="IPR016135">
    <property type="entry name" value="UBQ-conjugating_enzyme/RWD"/>
</dbReference>
<keyword evidence="6" id="KW-0833">Ubl conjugation pathway</keyword>
<comment type="pathway">
    <text evidence="1">Protein modification; protein ubiquitination.</text>
</comment>
<evidence type="ECO:0000256" key="1">
    <source>
        <dbReference type="ARBA" id="ARBA00004906"/>
    </source>
</evidence>
<evidence type="ECO:0000256" key="5">
    <source>
        <dbReference type="ARBA" id="ARBA00022771"/>
    </source>
</evidence>
<dbReference type="CDD" id="cd23820">
    <property type="entry name" value="RWD_RNF14"/>
    <property type="match status" value="1"/>
</dbReference>
<dbReference type="InterPro" id="IPR006575">
    <property type="entry name" value="RWD_dom"/>
</dbReference>
<dbReference type="SUPFAM" id="SSF57850">
    <property type="entry name" value="RING/U-box"/>
    <property type="match status" value="3"/>
</dbReference>
<dbReference type="OrthoDB" id="19313at2759"/>
<keyword evidence="7" id="KW-0862">Zinc</keyword>
<dbReference type="PROSITE" id="PS50908">
    <property type="entry name" value="RWD"/>
    <property type="match status" value="1"/>
</dbReference>
<evidence type="ECO:0000256" key="6">
    <source>
        <dbReference type="ARBA" id="ARBA00022786"/>
    </source>
</evidence>
<dbReference type="Gene3D" id="1.20.120.1750">
    <property type="match status" value="1"/>
</dbReference>
<keyword evidence="2" id="KW-0808">Transferase</keyword>
<dbReference type="PANTHER" id="PTHR22770">
    <property type="entry name" value="UBIQUITIN CONJUGATING ENZYME 7 INTERACTING PROTEIN-RELATED"/>
    <property type="match status" value="1"/>
</dbReference>
<evidence type="ECO:0000256" key="2">
    <source>
        <dbReference type="ARBA" id="ARBA00022679"/>
    </source>
</evidence>
<dbReference type="PROSITE" id="PS51873">
    <property type="entry name" value="TRIAD"/>
    <property type="match status" value="1"/>
</dbReference>
<gene>
    <name evidence="10" type="ORF">CYY_009900</name>
</gene>
<evidence type="ECO:0000256" key="4">
    <source>
        <dbReference type="ARBA" id="ARBA00022737"/>
    </source>
</evidence>
<feature type="domain" description="RING-type" evidence="9">
    <location>
        <begin position="197"/>
        <end position="411"/>
    </location>
</feature>
<dbReference type="Pfam" id="PF05773">
    <property type="entry name" value="RWD"/>
    <property type="match status" value="1"/>
</dbReference>
<organism evidence="10 11">
    <name type="scientific">Polysphondylium violaceum</name>
    <dbReference type="NCBI Taxonomy" id="133409"/>
    <lineage>
        <taxon>Eukaryota</taxon>
        <taxon>Amoebozoa</taxon>
        <taxon>Evosea</taxon>
        <taxon>Eumycetozoa</taxon>
        <taxon>Dictyostelia</taxon>
        <taxon>Dictyosteliales</taxon>
        <taxon>Dictyosteliaceae</taxon>
        <taxon>Polysphondylium</taxon>
    </lineage>
</organism>
<evidence type="ECO:0008006" key="12">
    <source>
        <dbReference type="Google" id="ProtNLM"/>
    </source>
</evidence>
<dbReference type="SMART" id="SM00591">
    <property type="entry name" value="RWD"/>
    <property type="match status" value="1"/>
</dbReference>
<keyword evidence="3" id="KW-0479">Metal-binding</keyword>
<dbReference type="GO" id="GO:0000151">
    <property type="term" value="C:ubiquitin ligase complex"/>
    <property type="evidence" value="ECO:0007669"/>
    <property type="project" value="TreeGrafter"/>
</dbReference>
<evidence type="ECO:0000256" key="7">
    <source>
        <dbReference type="ARBA" id="ARBA00022833"/>
    </source>
</evidence>
<reference evidence="10" key="1">
    <citation type="submission" date="2020-01" db="EMBL/GenBank/DDBJ databases">
        <title>Development of genomics and gene disruption for Polysphondylium violaceum indicates a role for the polyketide synthase stlB in stalk morphogenesis.</title>
        <authorList>
            <person name="Narita B."/>
            <person name="Kawabe Y."/>
            <person name="Kin K."/>
            <person name="Saito T."/>
            <person name="Gibbs R."/>
            <person name="Kuspa A."/>
            <person name="Muzny D."/>
            <person name="Queller D."/>
            <person name="Richards S."/>
            <person name="Strassman J."/>
            <person name="Sucgang R."/>
            <person name="Worley K."/>
            <person name="Schaap P."/>
        </authorList>
    </citation>
    <scope>NUCLEOTIDE SEQUENCE</scope>
    <source>
        <strain evidence="10">QSvi11</strain>
    </source>
</reference>
<name>A0A8J4V058_9MYCE</name>
<evidence type="ECO:0000313" key="10">
    <source>
        <dbReference type="EMBL" id="KAF2068777.1"/>
    </source>
</evidence>
<evidence type="ECO:0000313" key="11">
    <source>
        <dbReference type="Proteomes" id="UP000695562"/>
    </source>
</evidence>
<dbReference type="GO" id="GO:0043161">
    <property type="term" value="P:proteasome-mediated ubiquitin-dependent protein catabolic process"/>
    <property type="evidence" value="ECO:0007669"/>
    <property type="project" value="TreeGrafter"/>
</dbReference>
<evidence type="ECO:0000259" key="9">
    <source>
        <dbReference type="PROSITE" id="PS51873"/>
    </source>
</evidence>
<evidence type="ECO:0000259" key="8">
    <source>
        <dbReference type="PROSITE" id="PS50908"/>
    </source>
</evidence>
<dbReference type="InterPro" id="IPR051628">
    <property type="entry name" value="LUBAC_E3_Ligases"/>
</dbReference>
<dbReference type="InterPro" id="IPR044066">
    <property type="entry name" value="TRIAD_supradom"/>
</dbReference>
<evidence type="ECO:0000256" key="3">
    <source>
        <dbReference type="ARBA" id="ARBA00022723"/>
    </source>
</evidence>
<dbReference type="GO" id="GO:0097039">
    <property type="term" value="P:protein linear polyubiquitination"/>
    <property type="evidence" value="ECO:0007669"/>
    <property type="project" value="TreeGrafter"/>
</dbReference>
<dbReference type="GO" id="GO:0043130">
    <property type="term" value="F:ubiquitin binding"/>
    <property type="evidence" value="ECO:0007669"/>
    <property type="project" value="TreeGrafter"/>
</dbReference>
<accession>A0A8J4V058</accession>
<dbReference type="AlphaFoldDB" id="A0A8J4V058"/>
<dbReference type="PANTHER" id="PTHR22770:SF13">
    <property type="entry name" value="RING-TYPE DOMAIN-CONTAINING PROTEIN"/>
    <property type="match status" value="1"/>
</dbReference>
<dbReference type="Gene3D" id="3.10.110.10">
    <property type="entry name" value="Ubiquitin Conjugating Enzyme"/>
    <property type="match status" value="1"/>
</dbReference>
<proteinExistence type="predicted"/>
<feature type="domain" description="RWD" evidence="8">
    <location>
        <begin position="13"/>
        <end position="139"/>
    </location>
</feature>
<protein>
    <recommendedName>
        <fullName evidence="12">RING-type domain-containing protein</fullName>
    </recommendedName>
</protein>
<dbReference type="EMBL" id="AJWJ01000847">
    <property type="protein sequence ID" value="KAF2068777.1"/>
    <property type="molecule type" value="Genomic_DNA"/>
</dbReference>
<keyword evidence="5" id="KW-0863">Zinc-finger</keyword>
<dbReference type="GO" id="GO:0008270">
    <property type="term" value="F:zinc ion binding"/>
    <property type="evidence" value="ECO:0007669"/>
    <property type="project" value="UniProtKB-KW"/>
</dbReference>
<dbReference type="InterPro" id="IPR013083">
    <property type="entry name" value="Znf_RING/FYVE/PHD"/>
</dbReference>
<keyword evidence="11" id="KW-1185">Reference proteome</keyword>
<dbReference type="SUPFAM" id="SSF54495">
    <property type="entry name" value="UBC-like"/>
    <property type="match status" value="1"/>
</dbReference>
<keyword evidence="4" id="KW-0677">Repeat</keyword>
<comment type="caution">
    <text evidence="10">The sequence shown here is derived from an EMBL/GenBank/DDBJ whole genome shotgun (WGS) entry which is preliminary data.</text>
</comment>
<dbReference type="GO" id="GO:0004842">
    <property type="term" value="F:ubiquitin-protein transferase activity"/>
    <property type="evidence" value="ECO:0007669"/>
    <property type="project" value="TreeGrafter"/>
</dbReference>
<dbReference type="Gene3D" id="3.30.40.10">
    <property type="entry name" value="Zinc/RING finger domain, C3HC4 (zinc finger)"/>
    <property type="match status" value="1"/>
</dbReference>
<dbReference type="Proteomes" id="UP000695562">
    <property type="component" value="Unassembled WGS sequence"/>
</dbReference>
<sequence>MTDIDYCKEIQNQEIQVISNIFADRFTTLYNYEGISWKYNIKINVDVPQNFSIATSNNIDGKDESSYTLYPIKNLPYIELGFEYPLEYPEKPPIISLASVWLSLEQMYSVVKKLESEWSIGEMVIFKYYDWIKTEIFQYLNIEKIQIFTNEPVDLESPLCSTVSWQYQQSWDSLISTIPFLISFCKQEQKKQFYLEISFECPICCCDYSPQEMVLLDCLHFSCRDCTTSMCKINIESGSVKLLKCSHIGCEQLLDQQFIKSIVSDQEFSQYKTFLQQSKGFVRCKKCDGWGYIDNLTRNCYCTLCKYCWCTLCHEKVHYGLPCYYVAVPKDQINPKQNSFWSDRKVQPVIQEVKVIITCKKCPGCGALLDKFDGCNKISCPNCKLVLCWICLSNINGYDHFQDNSQCILFTSTLPQMEKVPIFPSPPPLILDKEKGNPKDISFCGKCKNLIFRSNNNNHSLCKYCNSSVCFLCKEFIKGTLHFSSSDCVQHGDPPNKNSDIDQAIVSSQISRINNPKRKKNEKIIEPINIKEVVYYDTSD</sequence>